<accession>A0ABV7XGD6</accession>
<gene>
    <name evidence="2" type="ORF">ACFONC_03330</name>
</gene>
<keyword evidence="1" id="KW-0732">Signal</keyword>
<feature type="signal peptide" evidence="1">
    <location>
        <begin position="1"/>
        <end position="26"/>
    </location>
</feature>
<sequence>MTRTFRAAIGAGVLACLAGCASTTHYYSASNYQGVRVGDARVTSGVSVNVSPSGVSVTPRVRYYYPRSKHK</sequence>
<protein>
    <submittedName>
        <fullName evidence="2">Uncharacterized protein</fullName>
    </submittedName>
</protein>
<organism evidence="2 3">
    <name type="scientific">Luteimonas soli</name>
    <dbReference type="NCBI Taxonomy" id="1648966"/>
    <lineage>
        <taxon>Bacteria</taxon>
        <taxon>Pseudomonadati</taxon>
        <taxon>Pseudomonadota</taxon>
        <taxon>Gammaproteobacteria</taxon>
        <taxon>Lysobacterales</taxon>
        <taxon>Lysobacteraceae</taxon>
        <taxon>Luteimonas</taxon>
    </lineage>
</organism>
<comment type="caution">
    <text evidence="2">The sequence shown here is derived from an EMBL/GenBank/DDBJ whole genome shotgun (WGS) entry which is preliminary data.</text>
</comment>
<evidence type="ECO:0000313" key="2">
    <source>
        <dbReference type="EMBL" id="MFC3715182.1"/>
    </source>
</evidence>
<evidence type="ECO:0000256" key="1">
    <source>
        <dbReference type="SAM" id="SignalP"/>
    </source>
</evidence>
<reference evidence="3" key="1">
    <citation type="journal article" date="2019" name="Int. J. Syst. Evol. Microbiol.">
        <title>The Global Catalogue of Microorganisms (GCM) 10K type strain sequencing project: providing services to taxonomists for standard genome sequencing and annotation.</title>
        <authorList>
            <consortium name="The Broad Institute Genomics Platform"/>
            <consortium name="The Broad Institute Genome Sequencing Center for Infectious Disease"/>
            <person name="Wu L."/>
            <person name="Ma J."/>
        </authorList>
    </citation>
    <scope>NUCLEOTIDE SEQUENCE [LARGE SCALE GENOMIC DNA]</scope>
    <source>
        <strain evidence="3">KCTC 42441</strain>
    </source>
</reference>
<name>A0ABV7XGD6_9GAMM</name>
<keyword evidence="3" id="KW-1185">Reference proteome</keyword>
<dbReference type="Proteomes" id="UP001595705">
    <property type="component" value="Unassembled WGS sequence"/>
</dbReference>
<dbReference type="EMBL" id="JBHRYA010000002">
    <property type="protein sequence ID" value="MFC3715182.1"/>
    <property type="molecule type" value="Genomic_DNA"/>
</dbReference>
<feature type="chain" id="PRO_5045613019" evidence="1">
    <location>
        <begin position="27"/>
        <end position="71"/>
    </location>
</feature>
<proteinExistence type="predicted"/>
<dbReference type="RefSeq" id="WP_386742291.1">
    <property type="nucleotide sequence ID" value="NZ_JBHRYA010000002.1"/>
</dbReference>
<evidence type="ECO:0000313" key="3">
    <source>
        <dbReference type="Proteomes" id="UP001595705"/>
    </source>
</evidence>